<keyword evidence="2" id="KW-0690">Ribosome biogenesis</keyword>
<evidence type="ECO:0000256" key="1">
    <source>
        <dbReference type="ARBA" id="ARBA00008115"/>
    </source>
</evidence>
<keyword evidence="7" id="KW-0699">rRNA-binding</keyword>
<proteinExistence type="inferred from homology"/>
<dbReference type="GO" id="GO:0032040">
    <property type="term" value="C:small-subunit processome"/>
    <property type="evidence" value="ECO:0007669"/>
    <property type="project" value="TreeGrafter"/>
</dbReference>
<evidence type="ECO:0000256" key="7">
    <source>
        <dbReference type="ARBA" id="ARBA00022730"/>
    </source>
</evidence>
<dbReference type="InterPro" id="IPR029026">
    <property type="entry name" value="tRNA_m1G_MTases_N"/>
</dbReference>
<accession>Q4N8B6</accession>
<keyword evidence="10" id="KW-1185">Reference proteome</keyword>
<evidence type="ECO:0000256" key="6">
    <source>
        <dbReference type="ARBA" id="ARBA00022691"/>
    </source>
</evidence>
<dbReference type="KEGG" id="tpv:TP01_0556"/>
<reference evidence="9 10" key="1">
    <citation type="journal article" date="2005" name="Science">
        <title>Genome sequence of Theileria parva, a bovine pathogen that transforms lymphocytes.</title>
        <authorList>
            <person name="Gardner M.J."/>
            <person name="Bishop R."/>
            <person name="Shah T."/>
            <person name="de Villiers E.P."/>
            <person name="Carlton J.M."/>
            <person name="Hall N."/>
            <person name="Ren Q."/>
            <person name="Paulsen I.T."/>
            <person name="Pain A."/>
            <person name="Berriman M."/>
            <person name="Wilson R.J.M."/>
            <person name="Sato S."/>
            <person name="Ralph S.A."/>
            <person name="Mann D.J."/>
            <person name="Xiong Z."/>
            <person name="Shallom S.J."/>
            <person name="Weidman J."/>
            <person name="Jiang L."/>
            <person name="Lynn J."/>
            <person name="Weaver B."/>
            <person name="Shoaibi A."/>
            <person name="Domingo A.R."/>
            <person name="Wasawo D."/>
            <person name="Crabtree J."/>
            <person name="Wortman J.R."/>
            <person name="Haas B."/>
            <person name="Angiuoli S.V."/>
            <person name="Creasy T.H."/>
            <person name="Lu C."/>
            <person name="Suh B."/>
            <person name="Silva J.C."/>
            <person name="Utterback T.R."/>
            <person name="Feldblyum T.V."/>
            <person name="Pertea M."/>
            <person name="Allen J."/>
            <person name="Nierman W.C."/>
            <person name="Taracha E.L.N."/>
            <person name="Salzberg S.L."/>
            <person name="White O.R."/>
            <person name="Fitzhugh H.A."/>
            <person name="Morzaria S."/>
            <person name="Venter J.C."/>
            <person name="Fraser C.M."/>
            <person name="Nene V."/>
        </authorList>
    </citation>
    <scope>NUCLEOTIDE SEQUENCE [LARGE SCALE GENOMIC DNA]</scope>
    <source>
        <strain evidence="9 10">Muguga</strain>
    </source>
</reference>
<dbReference type="PANTHER" id="PTHR12636:SF5">
    <property type="entry name" value="RIBOSOMAL RNA SMALL SUBUNIT METHYLTRANSFERASE NEP1"/>
    <property type="match status" value="1"/>
</dbReference>
<evidence type="ECO:0000256" key="2">
    <source>
        <dbReference type="ARBA" id="ARBA00022517"/>
    </source>
</evidence>
<keyword evidence="6" id="KW-0949">S-adenosyl-L-methionine</keyword>
<evidence type="ECO:0000313" key="9">
    <source>
        <dbReference type="EMBL" id="EAN33792.1"/>
    </source>
</evidence>
<evidence type="ECO:0000256" key="5">
    <source>
        <dbReference type="ARBA" id="ARBA00022679"/>
    </source>
</evidence>
<sequence>MRIYVVLEDSDLRNTRESRLDILHQSLLILQDSILNKELCLKVYIRTVDNELIDVNPAFSVPRTLELFEVLIQSLVTNRKVKSTNNNILLQLQQQKLREWKIYFR</sequence>
<comment type="caution">
    <text evidence="9">The sequence shown here is derived from an EMBL/GenBank/DDBJ whole genome shotgun (WGS) entry which is preliminary data.</text>
</comment>
<dbReference type="GO" id="GO:0019843">
    <property type="term" value="F:rRNA binding"/>
    <property type="evidence" value="ECO:0007669"/>
    <property type="project" value="UniProtKB-KW"/>
</dbReference>
<dbReference type="EMBL" id="AAGK01000001">
    <property type="protein sequence ID" value="EAN33792.1"/>
    <property type="molecule type" value="Genomic_DNA"/>
</dbReference>
<dbReference type="AlphaFoldDB" id="Q4N8B6"/>
<keyword evidence="8" id="KW-0694">RNA-binding</keyword>
<dbReference type="InterPro" id="IPR029028">
    <property type="entry name" value="Alpha/beta_knot_MTases"/>
</dbReference>
<dbReference type="InParanoid" id="Q4N8B6"/>
<dbReference type="GO" id="GO:0070475">
    <property type="term" value="P:rRNA base methylation"/>
    <property type="evidence" value="ECO:0007669"/>
    <property type="project" value="InterPro"/>
</dbReference>
<dbReference type="Gene3D" id="3.40.1280.10">
    <property type="match status" value="1"/>
</dbReference>
<dbReference type="Proteomes" id="UP000001949">
    <property type="component" value="Unassembled WGS sequence"/>
</dbReference>
<protein>
    <submittedName>
        <fullName evidence="9">Uncharacterized protein</fullName>
    </submittedName>
</protein>
<dbReference type="Pfam" id="PF03587">
    <property type="entry name" value="EMG1"/>
    <property type="match status" value="1"/>
</dbReference>
<evidence type="ECO:0000313" key="10">
    <source>
        <dbReference type="Proteomes" id="UP000001949"/>
    </source>
</evidence>
<dbReference type="InterPro" id="IPR005304">
    <property type="entry name" value="Rbsml_bgen_MeTrfase_EMG1/NEP1"/>
</dbReference>
<dbReference type="eggNOG" id="KOG3073">
    <property type="taxonomic scope" value="Eukaryota"/>
</dbReference>
<evidence type="ECO:0000256" key="3">
    <source>
        <dbReference type="ARBA" id="ARBA00022552"/>
    </source>
</evidence>
<comment type="similarity">
    <text evidence="1">Belongs to the class IV-like SAM-binding methyltransferase superfamily. RNA methyltransferase NEP1 family.</text>
</comment>
<organism evidence="9 10">
    <name type="scientific">Theileria parva</name>
    <name type="common">East coast fever infection agent</name>
    <dbReference type="NCBI Taxonomy" id="5875"/>
    <lineage>
        <taxon>Eukaryota</taxon>
        <taxon>Sar</taxon>
        <taxon>Alveolata</taxon>
        <taxon>Apicomplexa</taxon>
        <taxon>Aconoidasida</taxon>
        <taxon>Piroplasmida</taxon>
        <taxon>Theileriidae</taxon>
        <taxon>Theileria</taxon>
    </lineage>
</organism>
<dbReference type="STRING" id="5875.Q4N8B6"/>
<evidence type="ECO:0000256" key="8">
    <source>
        <dbReference type="ARBA" id="ARBA00022884"/>
    </source>
</evidence>
<dbReference type="VEuPathDB" id="PiroplasmaDB:TpMuguga_01g00556"/>
<dbReference type="GO" id="GO:0070037">
    <property type="term" value="F:rRNA (pseudouridine) methyltransferase activity"/>
    <property type="evidence" value="ECO:0007669"/>
    <property type="project" value="InterPro"/>
</dbReference>
<gene>
    <name evidence="9" type="ordered locus">TP01_0556</name>
</gene>
<evidence type="ECO:0000256" key="4">
    <source>
        <dbReference type="ARBA" id="ARBA00022603"/>
    </source>
</evidence>
<keyword evidence="5" id="KW-0808">Transferase</keyword>
<keyword evidence="3" id="KW-0698">rRNA processing</keyword>
<dbReference type="PANTHER" id="PTHR12636">
    <property type="entry name" value="NEP1/MRA1"/>
    <property type="match status" value="1"/>
</dbReference>
<name>Q4N8B6_THEPA</name>
<dbReference type="SUPFAM" id="SSF75217">
    <property type="entry name" value="alpha/beta knot"/>
    <property type="match status" value="1"/>
</dbReference>
<keyword evidence="4" id="KW-0489">Methyltransferase</keyword>